<dbReference type="PIRSF" id="PIRSF035170">
    <property type="entry name" value="HD_phosphohydro"/>
    <property type="match status" value="1"/>
</dbReference>
<evidence type="ECO:0000313" key="1">
    <source>
        <dbReference type="EMBL" id="QGG96845.1"/>
    </source>
</evidence>
<dbReference type="KEGG" id="atq:GH723_18040"/>
<reference evidence="1 2" key="1">
    <citation type="submission" date="2019-11" db="EMBL/GenBank/DDBJ databases">
        <authorList>
            <person name="He Y."/>
        </authorList>
    </citation>
    <scope>NUCLEOTIDE SEQUENCE [LARGE SCALE GENOMIC DNA]</scope>
    <source>
        <strain evidence="1 2">SCSIO 58843</strain>
    </source>
</reference>
<sequence>MADDRSTDTPGGSLAAEWDRLAADLGLDPQAGAALGDELIARWSEPHRRYHDRRHLAQVLVALSDLASPAAPGPEVRAAAWFHDAIYEGRAGDDEEASASLAAQRLVAAGVDGARADRVAALVRATAGHLDPSRDAPADPDTDLLLDADLSILAAAPADYDRYVRAVREEHPGIDDAAFRTGRTRAVQALLAREPLFRTTAGRTVLEPAARANLTAELDRLTAGRGG</sequence>
<dbReference type="Proteomes" id="UP000334019">
    <property type="component" value="Chromosome"/>
</dbReference>
<dbReference type="InterPro" id="IPR009218">
    <property type="entry name" value="HD_phosphohydro"/>
</dbReference>
<proteinExistence type="predicted"/>
<keyword evidence="2" id="KW-1185">Reference proteome</keyword>
<keyword evidence="1" id="KW-0378">Hydrolase</keyword>
<dbReference type="PANTHER" id="PTHR21174">
    <property type="match status" value="1"/>
</dbReference>
<dbReference type="GO" id="GO:0016787">
    <property type="term" value="F:hydrolase activity"/>
    <property type="evidence" value="ECO:0007669"/>
    <property type="project" value="UniProtKB-KW"/>
</dbReference>
<dbReference type="SUPFAM" id="SSF109604">
    <property type="entry name" value="HD-domain/PDEase-like"/>
    <property type="match status" value="1"/>
</dbReference>
<organism evidence="1 2">
    <name type="scientific">Actinomarinicola tropica</name>
    <dbReference type="NCBI Taxonomy" id="2789776"/>
    <lineage>
        <taxon>Bacteria</taxon>
        <taxon>Bacillati</taxon>
        <taxon>Actinomycetota</taxon>
        <taxon>Acidimicrobiia</taxon>
        <taxon>Acidimicrobiales</taxon>
        <taxon>Iamiaceae</taxon>
        <taxon>Actinomarinicola</taxon>
    </lineage>
</organism>
<protein>
    <submittedName>
        <fullName evidence="1">Metal-dependent phosphohydrolase</fullName>
    </submittedName>
</protein>
<dbReference type="RefSeq" id="WP_153760947.1">
    <property type="nucleotide sequence ID" value="NZ_CP045851.1"/>
</dbReference>
<accession>A0A5Q2RUF4</accession>
<dbReference type="AlphaFoldDB" id="A0A5Q2RUF4"/>
<dbReference type="EMBL" id="CP045851">
    <property type="protein sequence ID" value="QGG96845.1"/>
    <property type="molecule type" value="Genomic_DNA"/>
</dbReference>
<name>A0A5Q2RUF4_9ACTN</name>
<evidence type="ECO:0000313" key="2">
    <source>
        <dbReference type="Proteomes" id="UP000334019"/>
    </source>
</evidence>
<dbReference type="Gene3D" id="1.10.3210.10">
    <property type="entry name" value="Hypothetical protein af1432"/>
    <property type="match status" value="1"/>
</dbReference>
<gene>
    <name evidence="1" type="ORF">GH723_18040</name>
</gene>
<dbReference type="PANTHER" id="PTHR21174:SF0">
    <property type="entry name" value="HD PHOSPHOHYDROLASE FAMILY PROTEIN-RELATED"/>
    <property type="match status" value="1"/>
</dbReference>